<feature type="compositionally biased region" description="Polar residues" evidence="2">
    <location>
        <begin position="1"/>
        <end position="11"/>
    </location>
</feature>
<feature type="region of interest" description="Disordered" evidence="2">
    <location>
        <begin position="58"/>
        <end position="116"/>
    </location>
</feature>
<evidence type="ECO:0000256" key="2">
    <source>
        <dbReference type="SAM" id="MobiDB-lite"/>
    </source>
</evidence>
<feature type="region of interest" description="Disordered" evidence="2">
    <location>
        <begin position="229"/>
        <end position="273"/>
    </location>
</feature>
<accession>A0A9P6Y6S4</accession>
<protein>
    <submittedName>
        <fullName evidence="3">Uncharacterized protein</fullName>
    </submittedName>
</protein>
<sequence length="273" mass="31412">MDNRYPYTNSRDQPHPPSTSPDKTHWQPTQLYPPAMLHTPPFPYGHFTHFPRVPHPSPDVSYPHHTRQDPYEPSWTQPRMRMPSSSTPTWDDREPRADERRPGKRGRDDAADDDREVKKRAMEVEVIEDQLSYLIDEWQIISIVFNSVRNAYLTGKTSSRENMPLETIMDAARESEGDQEQLDSEILKEIKIAFDELGIQVKQLAKKIDMLEEEKNKLISKRQSIGTIKSSQEVSLNPQEPGQLCSSRSSKTRRPIATSGLSMTSRKGKEKTT</sequence>
<dbReference type="AlphaFoldDB" id="A0A9P6Y6S4"/>
<gene>
    <name evidence="3" type="ORF">G6F51_008261</name>
</gene>
<feature type="compositionally biased region" description="Basic and acidic residues" evidence="2">
    <location>
        <begin position="90"/>
        <end position="116"/>
    </location>
</feature>
<feature type="region of interest" description="Disordered" evidence="2">
    <location>
        <begin position="1"/>
        <end position="40"/>
    </location>
</feature>
<feature type="coiled-coil region" evidence="1">
    <location>
        <begin position="194"/>
        <end position="221"/>
    </location>
</feature>
<evidence type="ECO:0000313" key="3">
    <source>
        <dbReference type="EMBL" id="KAG1540860.1"/>
    </source>
</evidence>
<dbReference type="Proteomes" id="UP000717996">
    <property type="component" value="Unassembled WGS sequence"/>
</dbReference>
<reference evidence="3" key="1">
    <citation type="journal article" date="2020" name="Microb. Genom.">
        <title>Genetic diversity of clinical and environmental Mucorales isolates obtained from an investigation of mucormycosis cases among solid organ transplant recipients.</title>
        <authorList>
            <person name="Nguyen M.H."/>
            <person name="Kaul D."/>
            <person name="Muto C."/>
            <person name="Cheng S.J."/>
            <person name="Richter R.A."/>
            <person name="Bruno V.M."/>
            <person name="Liu G."/>
            <person name="Beyhan S."/>
            <person name="Sundermann A.J."/>
            <person name="Mounaud S."/>
            <person name="Pasculle A.W."/>
            <person name="Nierman W.C."/>
            <person name="Driscoll E."/>
            <person name="Cumbie R."/>
            <person name="Clancy C.J."/>
            <person name="Dupont C.L."/>
        </authorList>
    </citation>
    <scope>NUCLEOTIDE SEQUENCE</scope>
    <source>
        <strain evidence="3">GL16</strain>
    </source>
</reference>
<feature type="compositionally biased region" description="Polar residues" evidence="2">
    <location>
        <begin position="229"/>
        <end position="249"/>
    </location>
</feature>
<comment type="caution">
    <text evidence="3">The sequence shown here is derived from an EMBL/GenBank/DDBJ whole genome shotgun (WGS) entry which is preliminary data.</text>
</comment>
<organism evidence="3 4">
    <name type="scientific">Rhizopus oryzae</name>
    <name type="common">Mucormycosis agent</name>
    <name type="synonym">Rhizopus arrhizus var. delemar</name>
    <dbReference type="NCBI Taxonomy" id="64495"/>
    <lineage>
        <taxon>Eukaryota</taxon>
        <taxon>Fungi</taxon>
        <taxon>Fungi incertae sedis</taxon>
        <taxon>Mucoromycota</taxon>
        <taxon>Mucoromycotina</taxon>
        <taxon>Mucoromycetes</taxon>
        <taxon>Mucorales</taxon>
        <taxon>Mucorineae</taxon>
        <taxon>Rhizopodaceae</taxon>
        <taxon>Rhizopus</taxon>
    </lineage>
</organism>
<dbReference type="OrthoDB" id="2290890at2759"/>
<name>A0A9P6Y6S4_RHIOR</name>
<evidence type="ECO:0000313" key="4">
    <source>
        <dbReference type="Proteomes" id="UP000717996"/>
    </source>
</evidence>
<dbReference type="EMBL" id="JAANIT010001334">
    <property type="protein sequence ID" value="KAG1540860.1"/>
    <property type="molecule type" value="Genomic_DNA"/>
</dbReference>
<proteinExistence type="predicted"/>
<evidence type="ECO:0000256" key="1">
    <source>
        <dbReference type="SAM" id="Coils"/>
    </source>
</evidence>
<keyword evidence="1" id="KW-0175">Coiled coil</keyword>